<feature type="domain" description="CMP/dCMP-type deaminase" evidence="9">
    <location>
        <begin position="10"/>
        <end position="138"/>
    </location>
</feature>
<comment type="cofactor">
    <cofactor evidence="8">
        <name>Zn(2+)</name>
        <dbReference type="ChEBI" id="CHEBI:29105"/>
    </cofactor>
    <text evidence="8">Binds 1 zinc ion per subunit.</text>
</comment>
<dbReference type="Proteomes" id="UP000027059">
    <property type="component" value="Chromosome"/>
</dbReference>
<dbReference type="GO" id="GO:0052717">
    <property type="term" value="F:tRNA-specific adenosine-34 deaminase activity"/>
    <property type="evidence" value="ECO:0007669"/>
    <property type="project" value="UniProtKB-UniRule"/>
</dbReference>
<dbReference type="FunFam" id="3.40.140.10:FF:000005">
    <property type="entry name" value="tRNA-specific adenosine deaminase"/>
    <property type="match status" value="1"/>
</dbReference>
<dbReference type="OrthoDB" id="9802676at2"/>
<feature type="active site" description="Proton donor" evidence="8">
    <location>
        <position position="64"/>
    </location>
</feature>
<comment type="function">
    <text evidence="8">Catalyzes the deamination of adenosine to inosine at the wobble position 34 of tRNA(Arg2).</text>
</comment>
<evidence type="ECO:0000313" key="10">
    <source>
        <dbReference type="EMBL" id="AIA29912.1"/>
    </source>
</evidence>
<evidence type="ECO:0000256" key="2">
    <source>
        <dbReference type="ARBA" id="ARBA00011738"/>
    </source>
</evidence>
<dbReference type="InterPro" id="IPR002125">
    <property type="entry name" value="CMP_dCMP_dom"/>
</dbReference>
<dbReference type="KEGG" id="lfp:Y981_00970"/>
<dbReference type="RefSeq" id="WP_051613745.1">
    <property type="nucleotide sequence ID" value="NZ_CP007243.1"/>
</dbReference>
<keyword evidence="11" id="KW-1185">Reference proteome</keyword>
<dbReference type="PANTHER" id="PTHR11079:SF202">
    <property type="entry name" value="TRNA-SPECIFIC ADENOSINE DEAMINASE"/>
    <property type="match status" value="1"/>
</dbReference>
<reference evidence="11" key="1">
    <citation type="submission" date="2014-02" db="EMBL/GenBank/DDBJ databases">
        <title>Complete genome sequence and comparative genomic analysis of the nitrogen-fixing bacterium Leptospirillum ferriphilum YSK.</title>
        <authorList>
            <person name="Guo X."/>
            <person name="Yin H."/>
            <person name="Liang Y."/>
            <person name="Hu Q."/>
            <person name="Ma L."/>
            <person name="Xiao Y."/>
            <person name="Zhang X."/>
            <person name="Qiu G."/>
            <person name="Liu X."/>
        </authorList>
    </citation>
    <scope>NUCLEOTIDE SEQUENCE [LARGE SCALE GENOMIC DNA]</scope>
    <source>
        <strain evidence="11">YSK</strain>
    </source>
</reference>
<protein>
    <recommendedName>
        <fullName evidence="8">tRNA-specific adenosine deaminase</fullName>
        <ecNumber evidence="8">3.5.4.33</ecNumber>
    </recommendedName>
</protein>
<dbReference type="HOGENOM" id="CLU_025810_3_2_0"/>
<feature type="binding site" evidence="8">
    <location>
        <position position="95"/>
    </location>
    <ligand>
        <name>Zn(2+)</name>
        <dbReference type="ChEBI" id="CHEBI:29105"/>
        <note>catalytic</note>
    </ligand>
</feature>
<evidence type="ECO:0000256" key="8">
    <source>
        <dbReference type="HAMAP-Rule" id="MF_00972"/>
    </source>
</evidence>
<dbReference type="SUPFAM" id="SSF53927">
    <property type="entry name" value="Cytidine deaminase-like"/>
    <property type="match status" value="1"/>
</dbReference>
<reference evidence="10 11" key="2">
    <citation type="journal article" date="2015" name="Biomed. Res. Int.">
        <title>Effects of Arsenite Resistance on the Growth and Functional Gene Expression of Leptospirillum ferriphilum and Acidithiobacillus thiooxidans in Pure Culture and Coculture.</title>
        <authorList>
            <person name="Jiang H."/>
            <person name="Liang Y."/>
            <person name="Yin H."/>
            <person name="Xiao Y."/>
            <person name="Guo X."/>
            <person name="Xu Y."/>
            <person name="Hu Q."/>
            <person name="Liu H."/>
            <person name="Liu X."/>
        </authorList>
    </citation>
    <scope>NUCLEOTIDE SEQUENCE [LARGE SCALE GENOMIC DNA]</scope>
    <source>
        <strain evidence="10 11">YSK</strain>
    </source>
</reference>
<comment type="subunit">
    <text evidence="2 8">Homodimer.</text>
</comment>
<proteinExistence type="inferred from homology"/>
<dbReference type="InterPro" id="IPR016192">
    <property type="entry name" value="APOBEC/CMP_deaminase_Zn-bd"/>
</dbReference>
<keyword evidence="4 8" id="KW-0479">Metal-binding</keyword>
<keyword evidence="6 8" id="KW-0862">Zinc</keyword>
<feature type="binding site" evidence="8">
    <location>
        <position position="62"/>
    </location>
    <ligand>
        <name>Zn(2+)</name>
        <dbReference type="ChEBI" id="CHEBI:29105"/>
        <note>catalytic</note>
    </ligand>
</feature>
<comment type="catalytic activity">
    <reaction evidence="7 8">
        <text>adenosine(34) in tRNA + H2O + H(+) = inosine(34) in tRNA + NH4(+)</text>
        <dbReference type="Rhea" id="RHEA:43168"/>
        <dbReference type="Rhea" id="RHEA-COMP:10373"/>
        <dbReference type="Rhea" id="RHEA-COMP:10374"/>
        <dbReference type="ChEBI" id="CHEBI:15377"/>
        <dbReference type="ChEBI" id="CHEBI:15378"/>
        <dbReference type="ChEBI" id="CHEBI:28938"/>
        <dbReference type="ChEBI" id="CHEBI:74411"/>
        <dbReference type="ChEBI" id="CHEBI:82852"/>
        <dbReference type="EC" id="3.5.4.33"/>
    </reaction>
</comment>
<name>A0A059XXF1_9BACT</name>
<evidence type="ECO:0000259" key="9">
    <source>
        <dbReference type="PROSITE" id="PS51747"/>
    </source>
</evidence>
<keyword evidence="3 8" id="KW-0819">tRNA processing</keyword>
<gene>
    <name evidence="8" type="primary">tadA</name>
    <name evidence="10" type="ORF">Y981_00970</name>
</gene>
<dbReference type="GO" id="GO:0002100">
    <property type="term" value="P:tRNA wobble adenosine to inosine editing"/>
    <property type="evidence" value="ECO:0007669"/>
    <property type="project" value="UniProtKB-UniRule"/>
</dbReference>
<organism evidence="10 11">
    <name type="scientific">Leptospirillum ferriphilum YSK</name>
    <dbReference type="NCBI Taxonomy" id="1441628"/>
    <lineage>
        <taxon>Bacteria</taxon>
        <taxon>Pseudomonadati</taxon>
        <taxon>Nitrospirota</taxon>
        <taxon>Nitrospiria</taxon>
        <taxon>Nitrospirales</taxon>
        <taxon>Nitrospiraceae</taxon>
        <taxon>Leptospirillum</taxon>
    </lineage>
</organism>
<evidence type="ECO:0000256" key="5">
    <source>
        <dbReference type="ARBA" id="ARBA00022801"/>
    </source>
</evidence>
<dbReference type="PANTHER" id="PTHR11079">
    <property type="entry name" value="CYTOSINE DEAMINASE FAMILY MEMBER"/>
    <property type="match status" value="1"/>
</dbReference>
<feature type="binding site" evidence="8">
    <location>
        <position position="92"/>
    </location>
    <ligand>
        <name>Zn(2+)</name>
        <dbReference type="ChEBI" id="CHEBI:29105"/>
        <note>catalytic</note>
    </ligand>
</feature>
<dbReference type="EMBL" id="CP007243">
    <property type="protein sequence ID" value="AIA29912.1"/>
    <property type="molecule type" value="Genomic_DNA"/>
</dbReference>
<evidence type="ECO:0000313" key="11">
    <source>
        <dbReference type="Proteomes" id="UP000027059"/>
    </source>
</evidence>
<evidence type="ECO:0000256" key="3">
    <source>
        <dbReference type="ARBA" id="ARBA00022694"/>
    </source>
</evidence>
<dbReference type="InterPro" id="IPR028883">
    <property type="entry name" value="tRNA_aden_deaminase"/>
</dbReference>
<dbReference type="PROSITE" id="PS00903">
    <property type="entry name" value="CYT_DCMP_DEAMINASES_1"/>
    <property type="match status" value="1"/>
</dbReference>
<evidence type="ECO:0000256" key="6">
    <source>
        <dbReference type="ARBA" id="ARBA00022833"/>
    </source>
</evidence>
<dbReference type="CDD" id="cd01285">
    <property type="entry name" value="nucleoside_deaminase"/>
    <property type="match status" value="1"/>
</dbReference>
<dbReference type="GO" id="GO:0008270">
    <property type="term" value="F:zinc ion binding"/>
    <property type="evidence" value="ECO:0007669"/>
    <property type="project" value="UniProtKB-UniRule"/>
</dbReference>
<dbReference type="InterPro" id="IPR016193">
    <property type="entry name" value="Cytidine_deaminase-like"/>
</dbReference>
<dbReference type="Gene3D" id="3.40.140.10">
    <property type="entry name" value="Cytidine Deaminase, domain 2"/>
    <property type="match status" value="1"/>
</dbReference>
<dbReference type="NCBIfam" id="NF008113">
    <property type="entry name" value="PRK10860.1"/>
    <property type="match status" value="1"/>
</dbReference>
<evidence type="ECO:0000256" key="4">
    <source>
        <dbReference type="ARBA" id="ARBA00022723"/>
    </source>
</evidence>
<comment type="similarity">
    <text evidence="1">Belongs to the cytidine and deoxycytidylate deaminase family. ADAT2 subfamily.</text>
</comment>
<keyword evidence="5 8" id="KW-0378">Hydrolase</keyword>
<dbReference type="Pfam" id="PF00383">
    <property type="entry name" value="dCMP_cyt_deam_1"/>
    <property type="match status" value="1"/>
</dbReference>
<sequence length="164" mass="18224">MVTENSDDGNMDERWMTEALSEAKTAMEKNEIPIGAILVDANGTVLGRGHNQRVGSTDPTAHAEIVALRSSGLHVKNYRLPGTTLYVTVEPCLMCFGALLEARVETVVFGIREPRWGVTGSLYDLQNDPRFPHRIRVREGVLSHACLDLLQSFFQSRRPTGSER</sequence>
<evidence type="ECO:0000256" key="7">
    <source>
        <dbReference type="ARBA" id="ARBA00048045"/>
    </source>
</evidence>
<evidence type="ECO:0000256" key="1">
    <source>
        <dbReference type="ARBA" id="ARBA00010669"/>
    </source>
</evidence>
<dbReference type="AlphaFoldDB" id="A0A059XXF1"/>
<dbReference type="HAMAP" id="MF_00972">
    <property type="entry name" value="tRNA_aden_deaminase"/>
    <property type="match status" value="1"/>
</dbReference>
<dbReference type="PROSITE" id="PS51747">
    <property type="entry name" value="CYT_DCMP_DEAMINASES_2"/>
    <property type="match status" value="1"/>
</dbReference>
<accession>A0A059XXF1</accession>
<dbReference type="EC" id="3.5.4.33" evidence="8"/>